<comment type="caution">
    <text evidence="3">The sequence shown here is derived from an EMBL/GenBank/DDBJ whole genome shotgun (WGS) entry which is preliminary data.</text>
</comment>
<reference evidence="3" key="1">
    <citation type="journal article" date="2020" name="bioRxiv">
        <title>Chromosome-level reference genome of the European wasp spider Argiope bruennichi: a resource for studies on range expansion and evolutionary adaptation.</title>
        <authorList>
            <person name="Sheffer M.M."/>
            <person name="Hoppe A."/>
            <person name="Krehenwinkel H."/>
            <person name="Uhl G."/>
            <person name="Kuss A.W."/>
            <person name="Jensen L."/>
            <person name="Jensen C."/>
            <person name="Gillespie R.G."/>
            <person name="Hoff K.J."/>
            <person name="Prost S."/>
        </authorList>
    </citation>
    <scope>NUCLEOTIDE SEQUENCE</scope>
</reference>
<keyword evidence="2" id="KW-0472">Membrane</keyword>
<dbReference type="AlphaFoldDB" id="A0A8T0FVS4"/>
<accession>A0A8T0FVS4</accession>
<dbReference type="EMBL" id="JABXBU010000002">
    <property type="protein sequence ID" value="KAF8794802.1"/>
    <property type="molecule type" value="Genomic_DNA"/>
</dbReference>
<name>A0A8T0FVS4_ARGBR</name>
<dbReference type="Proteomes" id="UP000807504">
    <property type="component" value="Unassembled WGS sequence"/>
</dbReference>
<reference evidence="3" key="2">
    <citation type="submission" date="2020-06" db="EMBL/GenBank/DDBJ databases">
        <authorList>
            <person name="Sheffer M."/>
        </authorList>
    </citation>
    <scope>NUCLEOTIDE SEQUENCE</scope>
</reference>
<keyword evidence="2" id="KW-1133">Transmembrane helix</keyword>
<evidence type="ECO:0000256" key="1">
    <source>
        <dbReference type="SAM" id="MobiDB-lite"/>
    </source>
</evidence>
<keyword evidence="4" id="KW-1185">Reference proteome</keyword>
<sequence length="73" mass="8392">MKEKWSSFTLTGAVREKSPTETDEEELLWNLALSILWLQCMAVALVLELSYKEKEVKKVLVVLLSMAVFLMDD</sequence>
<feature type="compositionally biased region" description="Polar residues" evidence="1">
    <location>
        <begin position="1"/>
        <end position="10"/>
    </location>
</feature>
<proteinExistence type="predicted"/>
<organism evidence="3 4">
    <name type="scientific">Argiope bruennichi</name>
    <name type="common">Wasp spider</name>
    <name type="synonym">Aranea bruennichi</name>
    <dbReference type="NCBI Taxonomy" id="94029"/>
    <lineage>
        <taxon>Eukaryota</taxon>
        <taxon>Metazoa</taxon>
        <taxon>Ecdysozoa</taxon>
        <taxon>Arthropoda</taxon>
        <taxon>Chelicerata</taxon>
        <taxon>Arachnida</taxon>
        <taxon>Araneae</taxon>
        <taxon>Araneomorphae</taxon>
        <taxon>Entelegynae</taxon>
        <taxon>Araneoidea</taxon>
        <taxon>Araneidae</taxon>
        <taxon>Argiope</taxon>
    </lineage>
</organism>
<feature type="region of interest" description="Disordered" evidence="1">
    <location>
        <begin position="1"/>
        <end position="22"/>
    </location>
</feature>
<feature type="transmembrane region" description="Helical" evidence="2">
    <location>
        <begin position="27"/>
        <end position="47"/>
    </location>
</feature>
<evidence type="ECO:0000256" key="2">
    <source>
        <dbReference type="SAM" id="Phobius"/>
    </source>
</evidence>
<evidence type="ECO:0000313" key="3">
    <source>
        <dbReference type="EMBL" id="KAF8794802.1"/>
    </source>
</evidence>
<keyword evidence="2" id="KW-0812">Transmembrane</keyword>
<evidence type="ECO:0000313" key="4">
    <source>
        <dbReference type="Proteomes" id="UP000807504"/>
    </source>
</evidence>
<gene>
    <name evidence="3" type="ORF">HNY73_002732</name>
</gene>
<protein>
    <submittedName>
        <fullName evidence="3">Uncharacterized protein</fullName>
    </submittedName>
</protein>